<name>A0A6J6BGX6_9ZZZZ</name>
<proteinExistence type="predicted"/>
<dbReference type="AlphaFoldDB" id="A0A6J6BGX6"/>
<accession>A0A6J6BGX6</accession>
<evidence type="ECO:0000313" key="1">
    <source>
        <dbReference type="EMBL" id="CAB4538251.1"/>
    </source>
</evidence>
<dbReference type="EMBL" id="CAEZSU010000002">
    <property type="protein sequence ID" value="CAB4538251.1"/>
    <property type="molecule type" value="Genomic_DNA"/>
</dbReference>
<reference evidence="1" key="1">
    <citation type="submission" date="2020-05" db="EMBL/GenBank/DDBJ databases">
        <authorList>
            <person name="Chiriac C."/>
            <person name="Salcher M."/>
            <person name="Ghai R."/>
            <person name="Kavagutti S V."/>
        </authorList>
    </citation>
    <scope>NUCLEOTIDE SEQUENCE</scope>
</reference>
<sequence length="251" mass="27774">MLTSPVDKSCQRWIVSKFGMTDHCCKGLPLLVSRTRNGQPILKALTCVQVLWRRIRTAVAFSLNPEIVSSPFDNRLGRDVDRRFKHRSLNETTLTGAVAMLQTDERTKCSVQSAVGVTRSTLNSRLVFGVTSHPCQAGDLFHGLSKAGAVAPWAVKAERRHTHHHCSRVHTLDDIPVEIECFNNARSEVLDDDVGLCDEFKSKRSTFRTIKVKGDVVLVGIGRQEECAVLPPLRTAVEHAARCSHAINTPG</sequence>
<organism evidence="1">
    <name type="scientific">freshwater metagenome</name>
    <dbReference type="NCBI Taxonomy" id="449393"/>
    <lineage>
        <taxon>unclassified sequences</taxon>
        <taxon>metagenomes</taxon>
        <taxon>ecological metagenomes</taxon>
    </lineage>
</organism>
<gene>
    <name evidence="1" type="ORF">UFOPK1495_00032</name>
</gene>
<protein>
    <submittedName>
        <fullName evidence="1">Unannotated protein</fullName>
    </submittedName>
</protein>